<proteinExistence type="predicted"/>
<comment type="caution">
    <text evidence="1">The sequence shown here is derived from an EMBL/GenBank/DDBJ whole genome shotgun (WGS) entry which is preliminary data.</text>
</comment>
<dbReference type="EMBL" id="JAVREY010000024">
    <property type="protein sequence ID" value="MDT0465437.1"/>
    <property type="molecule type" value="Genomic_DNA"/>
</dbReference>
<dbReference type="RefSeq" id="WP_311696905.1">
    <property type="nucleotide sequence ID" value="NZ_JAVREY010000024.1"/>
</dbReference>
<accession>A0ABU2TWU5</accession>
<protein>
    <submittedName>
        <fullName evidence="1">Uncharacterized protein</fullName>
    </submittedName>
</protein>
<name>A0ABU2TWU5_9ACTN</name>
<gene>
    <name evidence="1" type="ORF">RM764_20930</name>
</gene>
<evidence type="ECO:0000313" key="2">
    <source>
        <dbReference type="Proteomes" id="UP001183809"/>
    </source>
</evidence>
<keyword evidence="2" id="KW-1185">Reference proteome</keyword>
<organism evidence="1 2">
    <name type="scientific">Streptomyces gibsoniae</name>
    <dbReference type="NCBI Taxonomy" id="3075529"/>
    <lineage>
        <taxon>Bacteria</taxon>
        <taxon>Bacillati</taxon>
        <taxon>Actinomycetota</taxon>
        <taxon>Actinomycetes</taxon>
        <taxon>Kitasatosporales</taxon>
        <taxon>Streptomycetaceae</taxon>
        <taxon>Streptomyces</taxon>
    </lineage>
</organism>
<sequence>MERWRRPWGEYGEGITGVTYSADIHHVLVQLGMEGRAVSGRWAVIDRDGGGCCNDGMFSATFLVIRAHIDFGRVWSAACR</sequence>
<dbReference type="Proteomes" id="UP001183809">
    <property type="component" value="Unassembled WGS sequence"/>
</dbReference>
<evidence type="ECO:0000313" key="1">
    <source>
        <dbReference type="EMBL" id="MDT0465437.1"/>
    </source>
</evidence>
<reference evidence="2" key="1">
    <citation type="submission" date="2023-07" db="EMBL/GenBank/DDBJ databases">
        <title>30 novel species of actinomycetes from the DSMZ collection.</title>
        <authorList>
            <person name="Nouioui I."/>
        </authorList>
    </citation>
    <scope>NUCLEOTIDE SEQUENCE [LARGE SCALE GENOMIC DNA]</scope>
    <source>
        <strain evidence="2">DSM 41699</strain>
    </source>
</reference>